<feature type="region of interest" description="Disordered" evidence="5">
    <location>
        <begin position="318"/>
        <end position="346"/>
    </location>
</feature>
<dbReference type="GeneID" id="103517455"/>
<dbReference type="GO" id="GO:0005737">
    <property type="term" value="C:cytoplasm"/>
    <property type="evidence" value="ECO:0007669"/>
    <property type="project" value="UniProtKB-SubCell"/>
</dbReference>
<keyword evidence="2" id="KW-0963">Cytoplasm</keyword>
<evidence type="ECO:0000256" key="2">
    <source>
        <dbReference type="ARBA" id="ARBA00022490"/>
    </source>
</evidence>
<evidence type="ECO:0000256" key="3">
    <source>
        <dbReference type="ARBA" id="ARBA00023054"/>
    </source>
</evidence>
<evidence type="ECO:0000259" key="6">
    <source>
        <dbReference type="Pfam" id="PF11819"/>
    </source>
</evidence>
<feature type="compositionally biased region" description="Low complexity" evidence="5">
    <location>
        <begin position="567"/>
        <end position="582"/>
    </location>
</feature>
<dbReference type="PaxDb" id="121845-A0A1S3DFJ6"/>
<sequence>MDCVETTKKMVVSPRARRRVLEVKLKEKNLELRELCVREAELIGVLPPETPIEPGESPPSFTPKNTLFMKAMGAMPTESLKQSAAKDEDSLATLEQEYQTQSGIAEAAFGLANDVSISKSLRRKHRQRYQDSQHRIAELETRINLLKRTSNLDLRKHKNIMGYHQAHDLRDDRIGVPIHGMDEVDQPLSLAPDNTSMLHYQRNFAPPVPKHQIQWGGHYNHPDSIHPIIQSSHGNHSSHSHKMVPHKHINYLPTMYSPSHEIQVMKSAYSKVSPNVSNSNISQTNNMPPNLINMNMNPTYHQPHHAPPHNLYDFQPHGDLKRFGSLDRRRGNYNPVPPPRPPHKQEVEENLMPKSHKPQLEPDTVLLPNQMYPENNIMRTQSLINVRESQQPLPPRLPVPWYELSDPPPPPAPSPPLASTPLVSSISNLNMDNIPYPIPTSNHNDMSYPVSTMSNHNVDMPYPVSTISNHNVVDSMSAYPVSTMSNNLNVVDNMTYQSQPPPPPSQQSPVSSIPEPDVVVPYESPKNQTVVQVGKFQPYREISKPFEMSDFYKYSTKFRRKPGDPGTNTNPKANNNNHININKTKDNLTEQNSMTPYNQNTSEQPLRPDSTDMTWRQSEKSAGSHASTFV</sequence>
<dbReference type="PANTHER" id="PTHR46079:SF2">
    <property type="entry name" value="FERM DOMAIN-CONTAINING PROTEIN"/>
    <property type="match status" value="1"/>
</dbReference>
<comment type="subcellular location">
    <subcellularLocation>
        <location evidence="1">Cytoplasm</location>
    </subcellularLocation>
</comment>
<dbReference type="RefSeq" id="XP_008480712.1">
    <property type="nucleotide sequence ID" value="XM_008482490.3"/>
</dbReference>
<keyword evidence="3 4" id="KW-0175">Coiled coil</keyword>
<organism evidence="7 8">
    <name type="scientific">Diaphorina citri</name>
    <name type="common">Asian citrus psyllid</name>
    <dbReference type="NCBI Taxonomy" id="121845"/>
    <lineage>
        <taxon>Eukaryota</taxon>
        <taxon>Metazoa</taxon>
        <taxon>Ecdysozoa</taxon>
        <taxon>Arthropoda</taxon>
        <taxon>Hexapoda</taxon>
        <taxon>Insecta</taxon>
        <taxon>Pterygota</taxon>
        <taxon>Neoptera</taxon>
        <taxon>Paraneoptera</taxon>
        <taxon>Hemiptera</taxon>
        <taxon>Sternorrhyncha</taxon>
        <taxon>Psylloidea</taxon>
        <taxon>Psyllidae</taxon>
        <taxon>Diaphorininae</taxon>
        <taxon>Diaphorina</taxon>
    </lineage>
</organism>
<name>A0A1S3DFJ6_DIACI</name>
<feature type="domain" description="Cytohesin Ubiquitin Protein Inducing" evidence="6">
    <location>
        <begin position="7"/>
        <end position="119"/>
    </location>
</feature>
<evidence type="ECO:0000256" key="1">
    <source>
        <dbReference type="ARBA" id="ARBA00004496"/>
    </source>
</evidence>
<evidence type="ECO:0000313" key="7">
    <source>
        <dbReference type="Proteomes" id="UP000079169"/>
    </source>
</evidence>
<dbReference type="AlphaFoldDB" id="A0A1S3DFJ6"/>
<keyword evidence="7" id="KW-1185">Reference proteome</keyword>
<feature type="compositionally biased region" description="Polar residues" evidence="5">
    <location>
        <begin position="589"/>
        <end position="604"/>
    </location>
</feature>
<dbReference type="PANTHER" id="PTHR46079">
    <property type="entry name" value="FERM DOMAIN-CONTAINING PROTEIN 4"/>
    <property type="match status" value="1"/>
</dbReference>
<feature type="region of interest" description="Disordered" evidence="5">
    <location>
        <begin position="493"/>
        <end position="518"/>
    </location>
</feature>
<proteinExistence type="predicted"/>
<protein>
    <submittedName>
        <fullName evidence="8">Uncharacterized protein LOC103517455</fullName>
    </submittedName>
</protein>
<accession>A0A1S3DFJ6</accession>
<dbReference type="OMA" id="EDEIVWC"/>
<gene>
    <name evidence="8" type="primary">LOC103517455</name>
</gene>
<evidence type="ECO:0000256" key="5">
    <source>
        <dbReference type="SAM" id="MobiDB-lite"/>
    </source>
</evidence>
<dbReference type="KEGG" id="dci:103517455"/>
<feature type="compositionally biased region" description="Polar residues" evidence="5">
    <location>
        <begin position="611"/>
        <end position="630"/>
    </location>
</feature>
<feature type="compositionally biased region" description="Basic and acidic residues" evidence="5">
    <location>
        <begin position="318"/>
        <end position="330"/>
    </location>
</feature>
<dbReference type="InterPro" id="IPR021774">
    <property type="entry name" value="CUPID"/>
</dbReference>
<reference evidence="8" key="1">
    <citation type="submission" date="2025-08" db="UniProtKB">
        <authorList>
            <consortium name="RefSeq"/>
        </authorList>
    </citation>
    <scope>IDENTIFICATION</scope>
</reference>
<dbReference type="GO" id="GO:0090162">
    <property type="term" value="P:establishment of epithelial cell polarity"/>
    <property type="evidence" value="ECO:0007669"/>
    <property type="project" value="InterPro"/>
</dbReference>
<dbReference type="Proteomes" id="UP000079169">
    <property type="component" value="Unplaced"/>
</dbReference>
<feature type="region of interest" description="Disordered" evidence="5">
    <location>
        <begin position="557"/>
        <end position="630"/>
    </location>
</feature>
<dbReference type="InterPro" id="IPR047176">
    <property type="entry name" value="FRMD4A/B"/>
</dbReference>
<dbReference type="STRING" id="121845.A0A1S3DFJ6"/>
<dbReference type="Pfam" id="PF11819">
    <property type="entry name" value="CUPID"/>
    <property type="match status" value="1"/>
</dbReference>
<feature type="coiled-coil region" evidence="4">
    <location>
        <begin position="122"/>
        <end position="149"/>
    </location>
</feature>
<evidence type="ECO:0000256" key="4">
    <source>
        <dbReference type="SAM" id="Coils"/>
    </source>
</evidence>
<evidence type="ECO:0000313" key="8">
    <source>
        <dbReference type="RefSeq" id="XP_008480712.1"/>
    </source>
</evidence>
<feature type="compositionally biased region" description="Low complexity" evidence="5">
    <location>
        <begin position="507"/>
        <end position="516"/>
    </location>
</feature>
<dbReference type="CTD" id="39643"/>